<protein>
    <recommendedName>
        <fullName evidence="5">Secreted protein</fullName>
    </recommendedName>
</protein>
<comment type="caution">
    <text evidence="3">The sequence shown here is derived from an EMBL/GenBank/DDBJ whole genome shotgun (WGS) entry which is preliminary data.</text>
</comment>
<keyword evidence="4" id="KW-1185">Reference proteome</keyword>
<evidence type="ECO:0000256" key="2">
    <source>
        <dbReference type="SAM" id="SignalP"/>
    </source>
</evidence>
<evidence type="ECO:0000256" key="1">
    <source>
        <dbReference type="SAM" id="MobiDB-lite"/>
    </source>
</evidence>
<keyword evidence="2" id="KW-0732">Signal</keyword>
<sequence>MRVLRLLIAAVVEFSVLFGAPVVADPHPHRETTEHQLLIQALTCALDRCETGPADLGPEPKALVTPPPIDHGTDAGDHPVLPAALVDPTAARGPPPTGFHPESAL</sequence>
<reference evidence="3 4" key="1">
    <citation type="submission" date="2020-08" db="EMBL/GenBank/DDBJ databases">
        <title>Sequencing the genomes of 1000 actinobacteria strains.</title>
        <authorList>
            <person name="Klenk H.-P."/>
        </authorList>
    </citation>
    <scope>NUCLEOTIDE SEQUENCE [LARGE SCALE GENOMIC DNA]</scope>
    <source>
        <strain evidence="3 4">DSM 45084</strain>
    </source>
</reference>
<name>A0A7W7WXA7_9PSEU</name>
<dbReference type="AlphaFoldDB" id="A0A7W7WXA7"/>
<evidence type="ECO:0008006" key="5">
    <source>
        <dbReference type="Google" id="ProtNLM"/>
    </source>
</evidence>
<dbReference type="EMBL" id="JACHJS010000001">
    <property type="protein sequence ID" value="MBB4967249.1"/>
    <property type="molecule type" value="Genomic_DNA"/>
</dbReference>
<proteinExistence type="predicted"/>
<dbReference type="RefSeq" id="WP_184671794.1">
    <property type="nucleotide sequence ID" value="NZ_BAABAI010000009.1"/>
</dbReference>
<accession>A0A7W7WXA7</accession>
<organism evidence="3 4">
    <name type="scientific">Saccharothrix violaceirubra</name>
    <dbReference type="NCBI Taxonomy" id="413306"/>
    <lineage>
        <taxon>Bacteria</taxon>
        <taxon>Bacillati</taxon>
        <taxon>Actinomycetota</taxon>
        <taxon>Actinomycetes</taxon>
        <taxon>Pseudonocardiales</taxon>
        <taxon>Pseudonocardiaceae</taxon>
        <taxon>Saccharothrix</taxon>
    </lineage>
</organism>
<evidence type="ECO:0000313" key="3">
    <source>
        <dbReference type="EMBL" id="MBB4967249.1"/>
    </source>
</evidence>
<gene>
    <name evidence="3" type="ORF">F4559_004608</name>
</gene>
<feature type="region of interest" description="Disordered" evidence="1">
    <location>
        <begin position="53"/>
        <end position="105"/>
    </location>
</feature>
<evidence type="ECO:0000313" key="4">
    <source>
        <dbReference type="Proteomes" id="UP000542674"/>
    </source>
</evidence>
<dbReference type="Proteomes" id="UP000542674">
    <property type="component" value="Unassembled WGS sequence"/>
</dbReference>
<feature type="chain" id="PRO_5030660574" description="Secreted protein" evidence="2">
    <location>
        <begin position="25"/>
        <end position="105"/>
    </location>
</feature>
<feature type="signal peptide" evidence="2">
    <location>
        <begin position="1"/>
        <end position="24"/>
    </location>
</feature>